<evidence type="ECO:0000256" key="1">
    <source>
        <dbReference type="ARBA" id="ARBA00009477"/>
    </source>
</evidence>
<dbReference type="HOGENOM" id="CLU_018816_1_2_0"/>
<accession>H1XRJ8</accession>
<sequence length="342" mass="38106" precursor="true">MRITGILLLLFSFALVINGCSKEKDEAKNLEQIYAEKGIPVKVQTVQPAPFQKASYYNAILRGFRESSVFAALGDRIDKIYVKVGDYVQKDQVLLSFPTDNPAAQYYQAKVAFENARRTIERMKKLLKSGGISQQDFDNAQTQFEVARANWDAVKQAVKVKAPISGYVTKINVRETDNVDVKAELATITQTDRMKAEIWIAESEINEIHDGLPALARWNGFEIKGKVIQVNMAMDLKQRAFKAILQFDNPDNTIKSGVTAEIEIVTFDREKAIVVDQTSLLKEGGQHYVFVNNNGKAEKRPVKIGPQSGAKVLLLEGLKPGDQLIVEGQFLLKDGSKINIIG</sequence>
<keyword evidence="2" id="KW-0813">Transport</keyword>
<comment type="similarity">
    <text evidence="1">Belongs to the membrane fusion protein (MFP) (TC 8.A.1) family.</text>
</comment>
<dbReference type="EMBL" id="CP018099">
    <property type="protein sequence ID" value="APF20078.1"/>
    <property type="molecule type" value="Genomic_DNA"/>
</dbReference>
<dbReference type="NCBIfam" id="TIGR01730">
    <property type="entry name" value="RND_mfp"/>
    <property type="match status" value="1"/>
</dbReference>
<dbReference type="InterPro" id="IPR058624">
    <property type="entry name" value="MdtA-like_HH"/>
</dbReference>
<dbReference type="PANTHER" id="PTHR30469">
    <property type="entry name" value="MULTIDRUG RESISTANCE PROTEIN MDTA"/>
    <property type="match status" value="1"/>
</dbReference>
<dbReference type="InParanoid" id="H1XRJ8"/>
<dbReference type="OrthoDB" id="9783047at2"/>
<dbReference type="Gene3D" id="2.40.420.20">
    <property type="match status" value="1"/>
</dbReference>
<dbReference type="InterPro" id="IPR058637">
    <property type="entry name" value="YknX-like_C"/>
</dbReference>
<dbReference type="PaxDb" id="880073-Calab_0506"/>
<evidence type="ECO:0000259" key="3">
    <source>
        <dbReference type="Pfam" id="PF25876"/>
    </source>
</evidence>
<gene>
    <name evidence="5" type="ORF">Cabys_3330</name>
    <name evidence="6" type="ORF">Calab_0506</name>
</gene>
<evidence type="ECO:0000313" key="8">
    <source>
        <dbReference type="Proteomes" id="UP000183868"/>
    </source>
</evidence>
<reference evidence="6 7" key="1">
    <citation type="submission" date="2011-09" db="EMBL/GenBank/DDBJ databases">
        <title>The permanent draft genome of Caldithrix abyssi DSM 13497.</title>
        <authorList>
            <consortium name="US DOE Joint Genome Institute (JGI-PGF)"/>
            <person name="Lucas S."/>
            <person name="Han J."/>
            <person name="Lapidus A."/>
            <person name="Bruce D."/>
            <person name="Goodwin L."/>
            <person name="Pitluck S."/>
            <person name="Peters L."/>
            <person name="Kyrpides N."/>
            <person name="Mavromatis K."/>
            <person name="Ivanova N."/>
            <person name="Mikhailova N."/>
            <person name="Chertkov O."/>
            <person name="Detter J.C."/>
            <person name="Tapia R."/>
            <person name="Han C."/>
            <person name="Land M."/>
            <person name="Hauser L."/>
            <person name="Markowitz V."/>
            <person name="Cheng J.-F."/>
            <person name="Hugenholtz P."/>
            <person name="Woyke T."/>
            <person name="Wu D."/>
            <person name="Spring S."/>
            <person name="Brambilla E."/>
            <person name="Klenk H.-P."/>
            <person name="Eisen J.A."/>
        </authorList>
    </citation>
    <scope>NUCLEOTIDE SEQUENCE [LARGE SCALE GENOMIC DNA]</scope>
    <source>
        <strain evidence="6 7">DSM 13497</strain>
    </source>
</reference>
<dbReference type="FunCoup" id="H1XRJ8">
    <property type="interactions" value="390"/>
</dbReference>
<feature type="domain" description="YknX-like C-terminal permuted SH3-like" evidence="4">
    <location>
        <begin position="274"/>
        <end position="339"/>
    </location>
</feature>
<protein>
    <submittedName>
        <fullName evidence="6">Efflux transporter, RND family, MFP subunit</fullName>
    </submittedName>
    <submittedName>
        <fullName evidence="5">RND family efflux transporter, MFP subunit</fullName>
    </submittedName>
</protein>
<evidence type="ECO:0000256" key="2">
    <source>
        <dbReference type="ARBA" id="ARBA00022448"/>
    </source>
</evidence>
<dbReference type="Gene3D" id="2.40.50.100">
    <property type="match status" value="1"/>
</dbReference>
<dbReference type="STRING" id="880073.Cabys_3330"/>
<evidence type="ECO:0000259" key="4">
    <source>
        <dbReference type="Pfam" id="PF25989"/>
    </source>
</evidence>
<evidence type="ECO:0000313" key="7">
    <source>
        <dbReference type="Proteomes" id="UP000004671"/>
    </source>
</evidence>
<dbReference type="eggNOG" id="COG0845">
    <property type="taxonomic scope" value="Bacteria"/>
</dbReference>
<dbReference type="EMBL" id="CM001402">
    <property type="protein sequence ID" value="EHO40151.1"/>
    <property type="molecule type" value="Genomic_DNA"/>
</dbReference>
<dbReference type="AlphaFoldDB" id="H1XRJ8"/>
<evidence type="ECO:0000313" key="6">
    <source>
        <dbReference type="EMBL" id="EHO40151.1"/>
    </source>
</evidence>
<name>H1XRJ8_CALAY</name>
<dbReference type="Gene3D" id="2.40.30.170">
    <property type="match status" value="1"/>
</dbReference>
<proteinExistence type="inferred from homology"/>
<dbReference type="Pfam" id="PF25989">
    <property type="entry name" value="YknX_C"/>
    <property type="match status" value="1"/>
</dbReference>
<dbReference type="Proteomes" id="UP000183868">
    <property type="component" value="Chromosome"/>
</dbReference>
<reference evidence="5 8" key="2">
    <citation type="submission" date="2016-11" db="EMBL/GenBank/DDBJ databases">
        <title>Genomic analysis of Caldithrix abyssi and proposal of a novel bacterial phylum Caldithrichaeota.</title>
        <authorList>
            <person name="Kublanov I."/>
            <person name="Sigalova O."/>
            <person name="Gavrilov S."/>
            <person name="Lebedinsky A."/>
            <person name="Ivanova N."/>
            <person name="Daum C."/>
            <person name="Reddy T."/>
            <person name="Klenk H.P."/>
            <person name="Goker M."/>
            <person name="Reva O."/>
            <person name="Miroshnichenko M."/>
            <person name="Kyprides N."/>
            <person name="Woyke T."/>
            <person name="Gelfand M."/>
        </authorList>
    </citation>
    <scope>NUCLEOTIDE SEQUENCE [LARGE SCALE GENOMIC DNA]</scope>
    <source>
        <strain evidence="5 8">LF13</strain>
    </source>
</reference>
<keyword evidence="7" id="KW-1185">Reference proteome</keyword>
<dbReference type="Proteomes" id="UP000004671">
    <property type="component" value="Chromosome"/>
</dbReference>
<dbReference type="FunFam" id="2.40.420.20:FF:000006">
    <property type="entry name" value="RND family efflux transporter MFP subunit"/>
    <property type="match status" value="1"/>
</dbReference>
<dbReference type="PANTHER" id="PTHR30469:SF15">
    <property type="entry name" value="HLYD FAMILY OF SECRETION PROTEINS"/>
    <property type="match status" value="1"/>
</dbReference>
<dbReference type="Pfam" id="PF25876">
    <property type="entry name" value="HH_MFP_RND"/>
    <property type="match status" value="1"/>
</dbReference>
<dbReference type="InterPro" id="IPR006143">
    <property type="entry name" value="RND_pump_MFP"/>
</dbReference>
<dbReference type="GO" id="GO:0015562">
    <property type="term" value="F:efflux transmembrane transporter activity"/>
    <property type="evidence" value="ECO:0007669"/>
    <property type="project" value="TreeGrafter"/>
</dbReference>
<dbReference type="SUPFAM" id="SSF111369">
    <property type="entry name" value="HlyD-like secretion proteins"/>
    <property type="match status" value="1"/>
</dbReference>
<organism evidence="6 7">
    <name type="scientific">Caldithrix abyssi DSM 13497</name>
    <dbReference type="NCBI Taxonomy" id="880073"/>
    <lineage>
        <taxon>Bacteria</taxon>
        <taxon>Pseudomonadati</taxon>
        <taxon>Calditrichota</taxon>
        <taxon>Calditrichia</taxon>
        <taxon>Calditrichales</taxon>
        <taxon>Calditrichaceae</taxon>
        <taxon>Caldithrix</taxon>
    </lineage>
</organism>
<dbReference type="GO" id="GO:1990281">
    <property type="term" value="C:efflux pump complex"/>
    <property type="evidence" value="ECO:0007669"/>
    <property type="project" value="TreeGrafter"/>
</dbReference>
<dbReference type="Gene3D" id="1.10.287.470">
    <property type="entry name" value="Helix hairpin bin"/>
    <property type="match status" value="1"/>
</dbReference>
<dbReference type="RefSeq" id="WP_006927078.1">
    <property type="nucleotide sequence ID" value="NZ_CM001402.1"/>
</dbReference>
<dbReference type="KEGG" id="caby:Cabys_3330"/>
<feature type="domain" description="Multidrug resistance protein MdtA-like alpha-helical hairpin" evidence="3">
    <location>
        <begin position="103"/>
        <end position="159"/>
    </location>
</feature>
<evidence type="ECO:0000313" key="5">
    <source>
        <dbReference type="EMBL" id="APF20078.1"/>
    </source>
</evidence>